<proteinExistence type="predicted"/>
<evidence type="ECO:0000259" key="1">
    <source>
        <dbReference type="Pfam" id="PF03441"/>
    </source>
</evidence>
<dbReference type="Gene3D" id="3.40.50.620">
    <property type="entry name" value="HUPs"/>
    <property type="match status" value="1"/>
</dbReference>
<dbReference type="PANTHER" id="PTHR38657">
    <property type="entry name" value="SLR1343 PROTEIN"/>
    <property type="match status" value="1"/>
</dbReference>
<keyword evidence="3" id="KW-1185">Reference proteome</keyword>
<dbReference type="SUPFAM" id="SSF48173">
    <property type="entry name" value="Cryptochrome/photolyase FAD-binding domain"/>
    <property type="match status" value="1"/>
</dbReference>
<dbReference type="Pfam" id="PF04244">
    <property type="entry name" value="DPRP"/>
    <property type="match status" value="1"/>
</dbReference>
<organism evidence="2 3">
    <name type="scientific">Hanstruepera neustonica</name>
    <dbReference type="NCBI Taxonomy" id="1445657"/>
    <lineage>
        <taxon>Bacteria</taxon>
        <taxon>Pseudomonadati</taxon>
        <taxon>Bacteroidota</taxon>
        <taxon>Flavobacteriia</taxon>
        <taxon>Flavobacteriales</taxon>
        <taxon>Flavobacteriaceae</taxon>
        <taxon>Hanstruepera</taxon>
    </lineage>
</organism>
<accession>A0A2K1DX82</accession>
<dbReference type="AlphaFoldDB" id="A0A2K1DX82"/>
<dbReference type="GO" id="GO:0016829">
    <property type="term" value="F:lyase activity"/>
    <property type="evidence" value="ECO:0007669"/>
    <property type="project" value="UniProtKB-KW"/>
</dbReference>
<dbReference type="InterPro" id="IPR005101">
    <property type="entry name" value="Cryptochr/Photolyase_FAD-bd"/>
</dbReference>
<dbReference type="RefSeq" id="WP_103052521.1">
    <property type="nucleotide sequence ID" value="NZ_POWF01000007.1"/>
</dbReference>
<reference evidence="2 3" key="1">
    <citation type="submission" date="2018-01" db="EMBL/GenBank/DDBJ databases">
        <title>The draft genome of Hanstruepera neustonica JCM19743.</title>
        <authorList>
            <person name="He R.-H."/>
            <person name="Du Z.-J."/>
        </authorList>
    </citation>
    <scope>NUCLEOTIDE SEQUENCE [LARGE SCALE GENOMIC DNA]</scope>
    <source>
        <strain evidence="2 3">JCM19743</strain>
    </source>
</reference>
<dbReference type="InterPro" id="IPR036134">
    <property type="entry name" value="Crypto/Photolyase_FAD-like_sf"/>
</dbReference>
<dbReference type="InterPro" id="IPR014729">
    <property type="entry name" value="Rossmann-like_a/b/a_fold"/>
</dbReference>
<feature type="domain" description="Cryptochrome/DNA photolyase FAD-binding" evidence="1">
    <location>
        <begin position="301"/>
        <end position="396"/>
    </location>
</feature>
<dbReference type="InterPro" id="IPR007357">
    <property type="entry name" value="PhrB-like"/>
</dbReference>
<dbReference type="PANTHER" id="PTHR38657:SF1">
    <property type="entry name" value="SLR1343 PROTEIN"/>
    <property type="match status" value="1"/>
</dbReference>
<dbReference type="InterPro" id="IPR052551">
    <property type="entry name" value="UV-DNA_repair_photolyase"/>
</dbReference>
<dbReference type="Gene3D" id="1.10.10.1710">
    <property type="entry name" value="Deoxyribodipyrimidine photolyase-related"/>
    <property type="match status" value="1"/>
</dbReference>
<keyword evidence="2" id="KW-0456">Lyase</keyword>
<dbReference type="Pfam" id="PF03441">
    <property type="entry name" value="FAD_binding_7"/>
    <property type="match status" value="1"/>
</dbReference>
<gene>
    <name evidence="2" type="ORF">C1T31_10865</name>
</gene>
<protein>
    <submittedName>
        <fullName evidence="2">Cryptochrome/photolyase family protein</fullName>
    </submittedName>
</protein>
<dbReference type="EMBL" id="POWF01000007">
    <property type="protein sequence ID" value="PNQ72641.1"/>
    <property type="molecule type" value="Genomic_DNA"/>
</dbReference>
<dbReference type="Gene3D" id="1.25.40.80">
    <property type="match status" value="1"/>
</dbReference>
<name>A0A2K1DX82_9FLAO</name>
<dbReference type="Proteomes" id="UP000236641">
    <property type="component" value="Unassembled WGS sequence"/>
</dbReference>
<evidence type="ECO:0000313" key="2">
    <source>
        <dbReference type="EMBL" id="PNQ72641.1"/>
    </source>
</evidence>
<evidence type="ECO:0000313" key="3">
    <source>
        <dbReference type="Proteomes" id="UP000236641"/>
    </source>
</evidence>
<dbReference type="Gene3D" id="1.10.579.10">
    <property type="entry name" value="DNA Cyclobutane Dipyrimidine Photolyase, subunit A, domain 3"/>
    <property type="match status" value="1"/>
</dbReference>
<dbReference type="OrthoDB" id="5288100at2"/>
<comment type="caution">
    <text evidence="2">The sequence shown here is derived from an EMBL/GenBank/DDBJ whole genome shotgun (WGS) entry which is preliminary data.</text>
</comment>
<sequence length="490" mass="58073">MKAVNLIFPHQLFSQSPLFENDYPIYLVEEYLFFKQYAFHKQKIAFHRATMKCYEDRLKKEKKSVFYVDSENNLSDIRLLIQHLNNEGVTEYHVIDPVDNWLEKHLKSSLDGNKLVTYNSRLFINTPDELKHFFKPNKQNFSQTVFYKQQRKKRHILLDDNQNPKGGKWTFDTENRKKYPKDKTPPSIHYPDASEYWNEAVNYTETHFKNNPGELTKERLYPITPEESKYWLQQFLEFRFYDFGAYEDAIVKQEIILNHSVLTPMLNVGLIAPNDIIEAAITFAEQEHIPINSLEGFVRQILGWREFMRGMYKHKGSFSRTKNFWGFKRELPTSFYNGTTGIKPVDDAIKKVLKTGYCHHIERLMVLGNFMLLCEFHPDAVYQWFMELFIDAYDWVMVPNVYGMSQFADGGLFATKPYISSSNYIKKMSNYSSGDWEAIWDGLFWNFVNKQQDFFKSNPRTSMMVHNLNRLDTETKQAHFKAAQNFLHSL</sequence>